<reference evidence="2 3" key="1">
    <citation type="submission" date="2020-04" db="EMBL/GenBank/DDBJ databases">
        <authorList>
            <person name="Laetsch R D."/>
            <person name="Stevens L."/>
            <person name="Kumar S."/>
            <person name="Blaxter L. M."/>
        </authorList>
    </citation>
    <scope>NUCLEOTIDE SEQUENCE [LARGE SCALE GENOMIC DNA]</scope>
</reference>
<comment type="caution">
    <text evidence="2">The sequence shown here is derived from an EMBL/GenBank/DDBJ whole genome shotgun (WGS) entry which is preliminary data.</text>
</comment>
<organism evidence="2 3">
    <name type="scientific">Caenorhabditis bovis</name>
    <dbReference type="NCBI Taxonomy" id="2654633"/>
    <lineage>
        <taxon>Eukaryota</taxon>
        <taxon>Metazoa</taxon>
        <taxon>Ecdysozoa</taxon>
        <taxon>Nematoda</taxon>
        <taxon>Chromadorea</taxon>
        <taxon>Rhabditida</taxon>
        <taxon>Rhabditina</taxon>
        <taxon>Rhabditomorpha</taxon>
        <taxon>Rhabditoidea</taxon>
        <taxon>Rhabditidae</taxon>
        <taxon>Peloderinae</taxon>
        <taxon>Caenorhabditis</taxon>
    </lineage>
</organism>
<proteinExistence type="predicted"/>
<feature type="region of interest" description="Disordered" evidence="1">
    <location>
        <begin position="264"/>
        <end position="299"/>
    </location>
</feature>
<evidence type="ECO:0000313" key="2">
    <source>
        <dbReference type="EMBL" id="CAB3410486.1"/>
    </source>
</evidence>
<evidence type="ECO:0000313" key="3">
    <source>
        <dbReference type="Proteomes" id="UP000494206"/>
    </source>
</evidence>
<name>A0A8S1FDA5_9PELO</name>
<sequence length="299" mass="34734">MAHTATTYGVVVDFTHKKDARLVVKGEQIVVPMCETVEIGEILLKDPEGNWKKCNNLNYQIPEGASTNELRLSFKQVNIDKNCLSCGGRFLRHQLLGDIQVGDHYPLELRRYREIKIKATKDEGYKWKICYMAKPKDKLPRDQVWLKIGKIAYICERNGHKIFKAMDWISKRQFRNLYRVYEEANIYDSAKFLATGKIRIYMNDEEINLAEAIHFIPHEKYRNVEFDLSDAYTFEMLEKQDKDDVFLRDLDPIIKNLQQFNRNDASTSSLDRNGKRASSMASDVKAPVKKATSSKYSDS</sequence>
<protein>
    <submittedName>
        <fullName evidence="2">Uncharacterized protein</fullName>
    </submittedName>
</protein>
<evidence type="ECO:0000256" key="1">
    <source>
        <dbReference type="SAM" id="MobiDB-lite"/>
    </source>
</evidence>
<gene>
    <name evidence="2" type="ORF">CBOVIS_LOCUS12007</name>
</gene>
<accession>A0A8S1FDA5</accession>
<dbReference type="EMBL" id="CADEPM010000010">
    <property type="protein sequence ID" value="CAB3410486.1"/>
    <property type="molecule type" value="Genomic_DNA"/>
</dbReference>
<dbReference type="Proteomes" id="UP000494206">
    <property type="component" value="Unassembled WGS sequence"/>
</dbReference>
<keyword evidence="3" id="KW-1185">Reference proteome</keyword>
<dbReference type="AlphaFoldDB" id="A0A8S1FDA5"/>